<proteinExistence type="predicted"/>
<name>A0A8T2U298_CERRI</name>
<evidence type="ECO:0000259" key="1">
    <source>
        <dbReference type="PROSITE" id="PS50815"/>
    </source>
</evidence>
<reference evidence="2" key="1">
    <citation type="submission" date="2021-08" db="EMBL/GenBank/DDBJ databases">
        <title>WGS assembly of Ceratopteris richardii.</title>
        <authorList>
            <person name="Marchant D.B."/>
            <person name="Chen G."/>
            <person name="Jenkins J."/>
            <person name="Shu S."/>
            <person name="Leebens-Mack J."/>
            <person name="Grimwood J."/>
            <person name="Schmutz J."/>
            <person name="Soltis P."/>
            <person name="Soltis D."/>
            <person name="Chen Z.-H."/>
        </authorList>
    </citation>
    <scope>NUCLEOTIDE SEQUENCE</scope>
    <source>
        <strain evidence="2">Whitten #5841</strain>
        <tissue evidence="2">Leaf</tissue>
    </source>
</reference>
<sequence>MEEITSLLAEFLEVAITLVLSVRGIYPPEVFERRRYLNVPVQWARHPELREYINSAVTSAMPWIQKRIVEKLAVVILDKSNMPLEKFTFQLQVHQEHSGNFTRTEIEYALRAFFLKLSVAQPYLEPLPPETSWEIVIFSKELPGDAEGKGHFWVPAEAKLWDQPPVITPIKSMSSKPLNVQLFIEHPSM</sequence>
<gene>
    <name evidence="2" type="ORF">KP509_09G016900</name>
</gene>
<dbReference type="EMBL" id="CM035414">
    <property type="protein sequence ID" value="KAH7428780.1"/>
    <property type="molecule type" value="Genomic_DNA"/>
</dbReference>
<feature type="domain" description="HORMA" evidence="1">
    <location>
        <begin position="2"/>
        <end position="184"/>
    </location>
</feature>
<dbReference type="OMA" id="CEDFPWI"/>
<dbReference type="Proteomes" id="UP000825935">
    <property type="component" value="Chromosome 9"/>
</dbReference>
<organism evidence="2 3">
    <name type="scientific">Ceratopteris richardii</name>
    <name type="common">Triangle waterfern</name>
    <dbReference type="NCBI Taxonomy" id="49495"/>
    <lineage>
        <taxon>Eukaryota</taxon>
        <taxon>Viridiplantae</taxon>
        <taxon>Streptophyta</taxon>
        <taxon>Embryophyta</taxon>
        <taxon>Tracheophyta</taxon>
        <taxon>Polypodiopsida</taxon>
        <taxon>Polypodiidae</taxon>
        <taxon>Polypodiales</taxon>
        <taxon>Pteridineae</taxon>
        <taxon>Pteridaceae</taxon>
        <taxon>Parkerioideae</taxon>
        <taxon>Ceratopteris</taxon>
    </lineage>
</organism>
<dbReference type="SUPFAM" id="SSF56019">
    <property type="entry name" value="The spindle assembly checkpoint protein mad2"/>
    <property type="match status" value="1"/>
</dbReference>
<accession>A0A8T2U298</accession>
<dbReference type="OrthoDB" id="21254at2759"/>
<dbReference type="PROSITE" id="PS50815">
    <property type="entry name" value="HORMA"/>
    <property type="match status" value="1"/>
</dbReference>
<evidence type="ECO:0000313" key="3">
    <source>
        <dbReference type="Proteomes" id="UP000825935"/>
    </source>
</evidence>
<dbReference type="GO" id="GO:0016035">
    <property type="term" value="C:zeta DNA polymerase complex"/>
    <property type="evidence" value="ECO:0007669"/>
    <property type="project" value="TreeGrafter"/>
</dbReference>
<dbReference type="AlphaFoldDB" id="A0A8T2U298"/>
<dbReference type="EMBL" id="CM035414">
    <property type="protein sequence ID" value="KAH7428779.1"/>
    <property type="molecule type" value="Genomic_DNA"/>
</dbReference>
<evidence type="ECO:0000313" key="2">
    <source>
        <dbReference type="EMBL" id="KAH7428778.1"/>
    </source>
</evidence>
<dbReference type="PANTHER" id="PTHR11842:SF10">
    <property type="entry name" value="MITOTIC SPINDLE ASSEMBLY CHECKPOINT PROTEIN MAD2B"/>
    <property type="match status" value="1"/>
</dbReference>
<dbReference type="Gene3D" id="3.30.900.10">
    <property type="entry name" value="HORMA domain"/>
    <property type="match status" value="1"/>
</dbReference>
<comment type="caution">
    <text evidence="2">The sequence shown here is derived from an EMBL/GenBank/DDBJ whole genome shotgun (WGS) entry which is preliminary data.</text>
</comment>
<dbReference type="InterPro" id="IPR036570">
    <property type="entry name" value="HORMA_dom_sf"/>
</dbReference>
<dbReference type="PANTHER" id="PTHR11842">
    <property type="entry name" value="MITOTIC SPINDLE ASSEMBLY CHECKPOINT PROTEIN MAD2"/>
    <property type="match status" value="1"/>
</dbReference>
<dbReference type="InterPro" id="IPR003511">
    <property type="entry name" value="HORMA_dom"/>
</dbReference>
<keyword evidence="3" id="KW-1185">Reference proteome</keyword>
<dbReference type="InterPro" id="IPR045091">
    <property type="entry name" value="Mad2-like"/>
</dbReference>
<protein>
    <recommendedName>
        <fullName evidence="1">HORMA domain-containing protein</fullName>
    </recommendedName>
</protein>
<dbReference type="EMBL" id="CM035414">
    <property type="protein sequence ID" value="KAH7428778.1"/>
    <property type="molecule type" value="Genomic_DNA"/>
</dbReference>
<dbReference type="Pfam" id="PF02301">
    <property type="entry name" value="HORMA"/>
    <property type="match status" value="1"/>
</dbReference>